<sequence length="151" mass="15972">MPVALHPDFNLIFRKEFQMVSLVSSSLLRRGVVACAIATAACGVWAQKADGPTHVCGGVGSDESVAMRAQMNDHPLSLMFARPDGAYLADVDVTIQDATTAAPAYVFRARGPLCLVDLPTGSYMVQASSGGVTKNLPVTIASAPRTVDFRF</sequence>
<protein>
    <submittedName>
        <fullName evidence="1">Carboxypeptidase regulatory-like domain-containing protein</fullName>
    </submittedName>
</protein>
<accession>A0ABU8WFR5</accession>
<dbReference type="Proteomes" id="UP001385892">
    <property type="component" value="Unassembled WGS sequence"/>
</dbReference>
<comment type="caution">
    <text evidence="1">The sequence shown here is derived from an EMBL/GenBank/DDBJ whole genome shotgun (WGS) entry which is preliminary data.</text>
</comment>
<keyword evidence="2" id="KW-1185">Reference proteome</keyword>
<evidence type="ECO:0000313" key="1">
    <source>
        <dbReference type="EMBL" id="MEJ8845512.1"/>
    </source>
</evidence>
<organism evidence="1 2">
    <name type="scientific">Variovorax rhizosphaerae</name>
    <dbReference type="NCBI Taxonomy" id="1836200"/>
    <lineage>
        <taxon>Bacteria</taxon>
        <taxon>Pseudomonadati</taxon>
        <taxon>Pseudomonadota</taxon>
        <taxon>Betaproteobacteria</taxon>
        <taxon>Burkholderiales</taxon>
        <taxon>Comamonadaceae</taxon>
        <taxon>Variovorax</taxon>
    </lineage>
</organism>
<evidence type="ECO:0000313" key="2">
    <source>
        <dbReference type="Proteomes" id="UP001385892"/>
    </source>
</evidence>
<dbReference type="RefSeq" id="WP_340340676.1">
    <property type="nucleotide sequence ID" value="NZ_JBBKZT010000001.1"/>
</dbReference>
<proteinExistence type="predicted"/>
<gene>
    <name evidence="1" type="ORF">WKW82_02560</name>
</gene>
<dbReference type="EMBL" id="JBBKZT010000001">
    <property type="protein sequence ID" value="MEJ8845512.1"/>
    <property type="molecule type" value="Genomic_DNA"/>
</dbReference>
<name>A0ABU8WFR5_9BURK</name>
<reference evidence="1 2" key="1">
    <citation type="submission" date="2024-03" db="EMBL/GenBank/DDBJ databases">
        <title>Novel species of the genus Variovorax.</title>
        <authorList>
            <person name="Liu Q."/>
            <person name="Xin Y.-H."/>
        </authorList>
    </citation>
    <scope>NUCLEOTIDE SEQUENCE [LARGE SCALE GENOMIC DNA]</scope>
    <source>
        <strain evidence="1 2">KACC 18900</strain>
    </source>
</reference>